<proteinExistence type="predicted"/>
<evidence type="ECO:0000313" key="2">
    <source>
        <dbReference type="EMBL" id="QHS93800.1"/>
    </source>
</evidence>
<keyword evidence="1" id="KW-0472">Membrane</keyword>
<organism evidence="2">
    <name type="scientific">viral metagenome</name>
    <dbReference type="NCBI Taxonomy" id="1070528"/>
    <lineage>
        <taxon>unclassified sequences</taxon>
        <taxon>metagenomes</taxon>
        <taxon>organismal metagenomes</taxon>
    </lineage>
</organism>
<sequence length="105" mass="10561">MSATKDDQQPQQMSAGGAAALGGGIIAIFVIIGIAVFILGIYGGVRGLKVGEACKNKTIWGLGLAAIILSVLPFVPGAGLILGIVAWVMADKKAKSPACAAALRK</sequence>
<dbReference type="EMBL" id="MN739210">
    <property type="protein sequence ID" value="QHS93800.1"/>
    <property type="molecule type" value="Genomic_DNA"/>
</dbReference>
<feature type="transmembrane region" description="Helical" evidence="1">
    <location>
        <begin position="62"/>
        <end position="88"/>
    </location>
</feature>
<keyword evidence="1" id="KW-0812">Transmembrane</keyword>
<keyword evidence="1" id="KW-1133">Transmembrane helix</keyword>
<evidence type="ECO:0000256" key="1">
    <source>
        <dbReference type="SAM" id="Phobius"/>
    </source>
</evidence>
<reference evidence="2" key="1">
    <citation type="journal article" date="2020" name="Nature">
        <title>Giant virus diversity and host interactions through global metagenomics.</title>
        <authorList>
            <person name="Schulz F."/>
            <person name="Roux S."/>
            <person name="Paez-Espino D."/>
            <person name="Jungbluth S."/>
            <person name="Walsh D.A."/>
            <person name="Denef V.J."/>
            <person name="McMahon K.D."/>
            <person name="Konstantinidis K.T."/>
            <person name="Eloe-Fadrosh E.A."/>
            <person name="Kyrpides N.C."/>
            <person name="Woyke T."/>
        </authorList>
    </citation>
    <scope>NUCLEOTIDE SEQUENCE</scope>
    <source>
        <strain evidence="2">GVMAG-M-3300018080-19</strain>
    </source>
</reference>
<accession>A0A6C0BP27</accession>
<name>A0A6C0BP27_9ZZZZ</name>
<dbReference type="AlphaFoldDB" id="A0A6C0BP27"/>
<protein>
    <submittedName>
        <fullName evidence="2">Uncharacterized protein</fullName>
    </submittedName>
</protein>
<feature type="transmembrane region" description="Helical" evidence="1">
    <location>
        <begin position="20"/>
        <end position="42"/>
    </location>
</feature>